<dbReference type="SUPFAM" id="SSF69118">
    <property type="entry name" value="AhpD-like"/>
    <property type="match status" value="1"/>
</dbReference>
<name>A0A9W7EYT8_9STRA</name>
<reference evidence="3" key="1">
    <citation type="journal article" date="2023" name="Commun. Biol.">
        <title>Genome analysis of Parmales, the sister group of diatoms, reveals the evolutionary specialization of diatoms from phago-mixotrophs to photoautotrophs.</title>
        <authorList>
            <person name="Ban H."/>
            <person name="Sato S."/>
            <person name="Yoshikawa S."/>
            <person name="Yamada K."/>
            <person name="Nakamura Y."/>
            <person name="Ichinomiya M."/>
            <person name="Sato N."/>
            <person name="Blanc-Mathieu R."/>
            <person name="Endo H."/>
            <person name="Kuwata A."/>
            <person name="Ogata H."/>
        </authorList>
    </citation>
    <scope>NUCLEOTIDE SEQUENCE [LARGE SCALE GENOMIC DNA]</scope>
    <source>
        <strain evidence="3">NIES 3699</strain>
    </source>
</reference>
<keyword evidence="1" id="KW-0812">Transmembrane</keyword>
<organism evidence="2 3">
    <name type="scientific">Triparma verrucosa</name>
    <dbReference type="NCBI Taxonomy" id="1606542"/>
    <lineage>
        <taxon>Eukaryota</taxon>
        <taxon>Sar</taxon>
        <taxon>Stramenopiles</taxon>
        <taxon>Ochrophyta</taxon>
        <taxon>Bolidophyceae</taxon>
        <taxon>Parmales</taxon>
        <taxon>Triparmaceae</taxon>
        <taxon>Triparma</taxon>
    </lineage>
</organism>
<keyword evidence="1" id="KW-1133">Transmembrane helix</keyword>
<dbReference type="EMBL" id="BRXX01000189">
    <property type="protein sequence ID" value="GMH96813.1"/>
    <property type="molecule type" value="Genomic_DNA"/>
</dbReference>
<proteinExistence type="predicted"/>
<protein>
    <submittedName>
        <fullName evidence="2">Uncharacterized protein</fullName>
    </submittedName>
</protein>
<dbReference type="AlphaFoldDB" id="A0A9W7EYT8"/>
<evidence type="ECO:0000313" key="2">
    <source>
        <dbReference type="EMBL" id="GMH96813.1"/>
    </source>
</evidence>
<keyword evidence="1" id="KW-0472">Membrane</keyword>
<evidence type="ECO:0000256" key="1">
    <source>
        <dbReference type="SAM" id="Phobius"/>
    </source>
</evidence>
<dbReference type="Proteomes" id="UP001165160">
    <property type="component" value="Unassembled WGS sequence"/>
</dbReference>
<dbReference type="InterPro" id="IPR029032">
    <property type="entry name" value="AhpD-like"/>
</dbReference>
<sequence>MPYLWDDISTCLKDHTEFLTALPLIVASAFLLTPAEGETVHLSVNSVTACPYCTGLHGNLGRMAGCDSKGIEGAKTDEECASKAGSTSSNEHEIALYARTFAKSGYSADAQKTLSAKVGQTKAKCVNAMCLFLKWGSYGGNTINDTVSNPSIFKIGFSLYYGPLYVIVKVVSALLTVMPTNGPKALNRVMSFALPIIAGAWIVPVGMLGFFWPFAGKKRD</sequence>
<accession>A0A9W7EYT8</accession>
<feature type="transmembrane region" description="Helical" evidence="1">
    <location>
        <begin position="192"/>
        <end position="215"/>
    </location>
</feature>
<comment type="caution">
    <text evidence="2">The sequence shown here is derived from an EMBL/GenBank/DDBJ whole genome shotgun (WGS) entry which is preliminary data.</text>
</comment>
<keyword evidence="3" id="KW-1185">Reference proteome</keyword>
<gene>
    <name evidence="2" type="ORF">TrVE_jg14079</name>
</gene>
<feature type="transmembrane region" description="Helical" evidence="1">
    <location>
        <begin position="159"/>
        <end position="180"/>
    </location>
</feature>
<evidence type="ECO:0000313" key="3">
    <source>
        <dbReference type="Proteomes" id="UP001165160"/>
    </source>
</evidence>